<keyword evidence="1" id="KW-0732">Signal</keyword>
<organism evidence="2">
    <name type="scientific">Spironucleus salmonicida</name>
    <dbReference type="NCBI Taxonomy" id="348837"/>
    <lineage>
        <taxon>Eukaryota</taxon>
        <taxon>Metamonada</taxon>
        <taxon>Diplomonadida</taxon>
        <taxon>Hexamitidae</taxon>
        <taxon>Hexamitinae</taxon>
        <taxon>Spironucleus</taxon>
    </lineage>
</organism>
<gene>
    <name evidence="2" type="ORF">SS50377_12040</name>
</gene>
<accession>V6M3I3</accession>
<sequence length="96" mass="11105">MLNSFLWGLILVVWAALALHICAVFASSRQFLNEFSYRKRTNLLIQMARERQTTLRIAQRALRCENTCDIIQRNIVILGQNQKALAANARKRAFLE</sequence>
<name>V6M3I3_9EUKA</name>
<feature type="chain" id="PRO_5004751243" evidence="1">
    <location>
        <begin position="19"/>
        <end position="96"/>
    </location>
</feature>
<evidence type="ECO:0000313" key="2">
    <source>
        <dbReference type="EMBL" id="EST47849.1"/>
    </source>
</evidence>
<feature type="signal peptide" evidence="1">
    <location>
        <begin position="1"/>
        <end position="18"/>
    </location>
</feature>
<reference evidence="2" key="1">
    <citation type="journal article" date="2014" name="PLoS Genet.">
        <title>The Genome of Spironucleus salmonicida Highlights a Fish Pathogen Adapted to Fluctuating Environments.</title>
        <authorList>
            <person name="Xu F."/>
            <person name="Jerlstrom-Hultqvist J."/>
            <person name="Einarsson E."/>
            <person name="Astvaldsson A."/>
            <person name="Svard S.G."/>
            <person name="Andersson J.O."/>
        </authorList>
    </citation>
    <scope>NUCLEOTIDE SEQUENCE</scope>
</reference>
<proteinExistence type="predicted"/>
<dbReference type="EMBL" id="KI546032">
    <property type="protein sequence ID" value="EST47849.1"/>
    <property type="molecule type" value="Genomic_DNA"/>
</dbReference>
<evidence type="ECO:0000256" key="1">
    <source>
        <dbReference type="SAM" id="SignalP"/>
    </source>
</evidence>
<dbReference type="AlphaFoldDB" id="V6M3I3"/>
<protein>
    <submittedName>
        <fullName evidence="2">Uncharacterized protein</fullName>
    </submittedName>
</protein>